<proteinExistence type="predicted"/>
<dbReference type="AlphaFoldDB" id="A0A835W4P4"/>
<gene>
    <name evidence="1" type="ORF">HXX76_005866</name>
</gene>
<accession>A0A835W4P4</accession>
<dbReference type="OrthoDB" id="10418677at2759"/>
<name>A0A835W4P4_CHLIN</name>
<evidence type="ECO:0000313" key="2">
    <source>
        <dbReference type="Proteomes" id="UP000650467"/>
    </source>
</evidence>
<dbReference type="EMBL" id="JAEHOC010000011">
    <property type="protein sequence ID" value="KAG2437203.1"/>
    <property type="molecule type" value="Genomic_DNA"/>
</dbReference>
<dbReference type="Proteomes" id="UP000650467">
    <property type="component" value="Unassembled WGS sequence"/>
</dbReference>
<organism evidence="1 2">
    <name type="scientific">Chlamydomonas incerta</name>
    <dbReference type="NCBI Taxonomy" id="51695"/>
    <lineage>
        <taxon>Eukaryota</taxon>
        <taxon>Viridiplantae</taxon>
        <taxon>Chlorophyta</taxon>
        <taxon>core chlorophytes</taxon>
        <taxon>Chlorophyceae</taxon>
        <taxon>CS clade</taxon>
        <taxon>Chlamydomonadales</taxon>
        <taxon>Chlamydomonadaceae</taxon>
        <taxon>Chlamydomonas</taxon>
    </lineage>
</organism>
<sequence>MGSDGVGLLGEAATRAVRDAEDVDAAQRKRAAVEKGCRDLEDKVKPLLVAVESRSARVAGQVREVLERAKALQARHAKQLSDRVDLVKKGSTMGEVSRKLAPGQDALDAARRDLKNAIETVFGAY</sequence>
<keyword evidence="2" id="KW-1185">Reference proteome</keyword>
<protein>
    <submittedName>
        <fullName evidence="1">Uncharacterized protein</fullName>
    </submittedName>
</protein>
<evidence type="ECO:0000313" key="1">
    <source>
        <dbReference type="EMBL" id="KAG2437203.1"/>
    </source>
</evidence>
<comment type="caution">
    <text evidence="1">The sequence shown here is derived from an EMBL/GenBank/DDBJ whole genome shotgun (WGS) entry which is preliminary data.</text>
</comment>
<reference evidence="1" key="1">
    <citation type="journal article" date="2020" name="bioRxiv">
        <title>Comparative genomics of Chlamydomonas.</title>
        <authorList>
            <person name="Craig R.J."/>
            <person name="Hasan A.R."/>
            <person name="Ness R.W."/>
            <person name="Keightley P.D."/>
        </authorList>
    </citation>
    <scope>NUCLEOTIDE SEQUENCE</scope>
    <source>
        <strain evidence="1">SAG 7.73</strain>
    </source>
</reference>